<keyword evidence="8 11" id="KW-0342">GTP-binding</keyword>
<dbReference type="GO" id="GO:0003935">
    <property type="term" value="F:GTP cyclohydrolase II activity"/>
    <property type="evidence" value="ECO:0007669"/>
    <property type="project" value="UniProtKB-UniRule"/>
</dbReference>
<dbReference type="InterPro" id="IPR002734">
    <property type="entry name" value="RibDG_C"/>
</dbReference>
<evidence type="ECO:0000313" key="15">
    <source>
        <dbReference type="Proteomes" id="UP000272560"/>
    </source>
</evidence>
<dbReference type="InterPro" id="IPR024072">
    <property type="entry name" value="DHFR-like_dom_sf"/>
</dbReference>
<evidence type="ECO:0000259" key="12">
    <source>
        <dbReference type="Pfam" id="PF00925"/>
    </source>
</evidence>
<evidence type="ECO:0000259" key="13">
    <source>
        <dbReference type="Pfam" id="PF01872"/>
    </source>
</evidence>
<feature type="binding site" evidence="11">
    <location>
        <position position="171"/>
    </location>
    <ligand>
        <name>GTP</name>
        <dbReference type="ChEBI" id="CHEBI:37565"/>
    </ligand>
</feature>
<protein>
    <recommendedName>
        <fullName evidence="11">GTP cyclohydrolase-2</fullName>
        <ecNumber evidence="11">3.5.4.25</ecNumber>
    </recommendedName>
    <alternativeName>
        <fullName evidence="11">GTP cyclohydrolase II</fullName>
    </alternativeName>
</protein>
<dbReference type="AlphaFoldDB" id="A0A3A5ME05"/>
<sequence length="466" mass="49341">MPAQSIRSAESESSSVPASVERVVETVLPTRHGTFRMVGYRDGGGIEHVVLAQGIDDDAHGPQDPPPLVRVHSECLTGDAFGSWRCDCGEQLDAALAAIAQEGRGAVVYVRGHEGRGIGLLAKLKAYALQDQGIDTVDANTALGLPIDARRYDQAAEILQDLGISAVRLLSGNPAKEEALEELGISVVERRGLAVSERSENAGYLATKRARMRHDDAAPSADAWESLLDGVVPTAPAPGEPEELTHRYGYLAAATGQLVIGQLRQSLDGFIASRSGDSGLHEDRGDHGHLQRLRALVDAVVVGASTVLAEDCSLAVGDVAGRSPVRVVLDAGAKVGADARVFADDGVPTLWITGLDAMVPDGLPASVEVVRLPAEEFAPRRVLDILQARGLWKVLVEGGGNTVSRFLEAGLLDRFYLTTAPVLVGDGVPGIRFTGSDVLAEARTAPVRRFMFGRDICTEFNFAAAR</sequence>
<dbReference type="EC" id="3.5.4.25" evidence="11"/>
<feature type="binding site" evidence="11">
    <location>
        <position position="176"/>
    </location>
    <ligand>
        <name>GTP</name>
        <dbReference type="ChEBI" id="CHEBI:37565"/>
    </ligand>
</feature>
<proteinExistence type="inferred from homology"/>
<dbReference type="UniPathway" id="UPA00275">
    <property type="reaction ID" value="UER00400"/>
</dbReference>
<dbReference type="Proteomes" id="UP000272560">
    <property type="component" value="Unassembled WGS sequence"/>
</dbReference>
<dbReference type="GO" id="GO:0009231">
    <property type="term" value="P:riboflavin biosynthetic process"/>
    <property type="evidence" value="ECO:0007669"/>
    <property type="project" value="UniProtKB-UniRule"/>
</dbReference>
<dbReference type="Gene3D" id="3.40.430.10">
    <property type="entry name" value="Dihydrofolate Reductase, subunit A"/>
    <property type="match status" value="1"/>
</dbReference>
<dbReference type="SUPFAM" id="SSF142695">
    <property type="entry name" value="RibA-like"/>
    <property type="match status" value="1"/>
</dbReference>
<evidence type="ECO:0000256" key="3">
    <source>
        <dbReference type="ARBA" id="ARBA00022619"/>
    </source>
</evidence>
<evidence type="ECO:0000256" key="4">
    <source>
        <dbReference type="ARBA" id="ARBA00022723"/>
    </source>
</evidence>
<feature type="domain" description="GTP cyclohydrolase II" evidence="12">
    <location>
        <begin position="21"/>
        <end position="190"/>
    </location>
</feature>
<evidence type="ECO:0000256" key="6">
    <source>
        <dbReference type="ARBA" id="ARBA00022801"/>
    </source>
</evidence>
<dbReference type="EMBL" id="QZVT01000002">
    <property type="protein sequence ID" value="RJT82040.1"/>
    <property type="molecule type" value="Genomic_DNA"/>
</dbReference>
<keyword evidence="5 11" id="KW-0547">Nucleotide-binding</keyword>
<dbReference type="GO" id="GO:0008270">
    <property type="term" value="F:zinc ion binding"/>
    <property type="evidence" value="ECO:0007669"/>
    <property type="project" value="UniProtKB-UniRule"/>
</dbReference>
<comment type="catalytic activity">
    <reaction evidence="10 11">
        <text>GTP + 4 H2O = 2,5-diamino-6-hydroxy-4-(5-phosphoribosylamino)-pyrimidine + formate + 2 phosphate + 3 H(+)</text>
        <dbReference type="Rhea" id="RHEA:23704"/>
        <dbReference type="ChEBI" id="CHEBI:15377"/>
        <dbReference type="ChEBI" id="CHEBI:15378"/>
        <dbReference type="ChEBI" id="CHEBI:15740"/>
        <dbReference type="ChEBI" id="CHEBI:37565"/>
        <dbReference type="ChEBI" id="CHEBI:43474"/>
        <dbReference type="ChEBI" id="CHEBI:58614"/>
        <dbReference type="EC" id="3.5.4.25"/>
    </reaction>
</comment>
<dbReference type="HAMAP" id="MF_00179">
    <property type="entry name" value="RibA"/>
    <property type="match status" value="1"/>
</dbReference>
<name>A0A3A5ME05_9MICC</name>
<dbReference type="PANTHER" id="PTHR21327">
    <property type="entry name" value="GTP CYCLOHYDROLASE II-RELATED"/>
    <property type="match status" value="1"/>
</dbReference>
<reference evidence="14 15" key="1">
    <citation type="submission" date="2018-09" db="EMBL/GenBank/DDBJ databases">
        <title>Novel species of Arthrobacter.</title>
        <authorList>
            <person name="Liu Q."/>
            <person name="Xin Y.-H."/>
        </authorList>
    </citation>
    <scope>NUCLEOTIDE SEQUENCE [LARGE SCALE GENOMIC DNA]</scope>
    <source>
        <strain evidence="14 15">Hz2</strain>
    </source>
</reference>
<feature type="binding site" evidence="11">
    <location>
        <position position="88"/>
    </location>
    <ligand>
        <name>Zn(2+)</name>
        <dbReference type="ChEBI" id="CHEBI:29105"/>
        <note>catalytic</note>
    </ligand>
</feature>
<feature type="active site" description="Proton acceptor" evidence="11">
    <location>
        <position position="148"/>
    </location>
</feature>
<keyword evidence="6 11" id="KW-0378">Hydrolase</keyword>
<comment type="pathway">
    <text evidence="1 11">Cofactor biosynthesis; riboflavin biosynthesis; 5-amino-6-(D-ribitylamino)uracil from GTP: step 1/4.</text>
</comment>
<dbReference type="CDD" id="cd00641">
    <property type="entry name" value="GTP_cyclohydro2"/>
    <property type="match status" value="1"/>
</dbReference>
<dbReference type="OrthoDB" id="9793111at2"/>
<dbReference type="NCBIfam" id="TIGR00505">
    <property type="entry name" value="ribA"/>
    <property type="match status" value="1"/>
</dbReference>
<feature type="binding site" evidence="11">
    <location>
        <begin position="70"/>
        <end position="74"/>
    </location>
    <ligand>
        <name>GTP</name>
        <dbReference type="ChEBI" id="CHEBI:37565"/>
    </ligand>
</feature>
<evidence type="ECO:0000256" key="5">
    <source>
        <dbReference type="ARBA" id="ARBA00022741"/>
    </source>
</evidence>
<feature type="binding site" evidence="11">
    <location>
        <position position="91"/>
    </location>
    <ligand>
        <name>GTP</name>
        <dbReference type="ChEBI" id="CHEBI:37565"/>
    </ligand>
</feature>
<dbReference type="InterPro" id="IPR036144">
    <property type="entry name" value="RibA-like_sf"/>
</dbReference>
<dbReference type="GO" id="GO:0005829">
    <property type="term" value="C:cytosol"/>
    <property type="evidence" value="ECO:0007669"/>
    <property type="project" value="TreeGrafter"/>
</dbReference>
<evidence type="ECO:0000313" key="14">
    <source>
        <dbReference type="EMBL" id="RJT82040.1"/>
    </source>
</evidence>
<comment type="caution">
    <text evidence="14">The sequence shown here is derived from an EMBL/GenBank/DDBJ whole genome shotgun (WGS) entry which is preliminary data.</text>
</comment>
<dbReference type="Pfam" id="PF00925">
    <property type="entry name" value="GTP_cyclohydro2"/>
    <property type="match status" value="1"/>
</dbReference>
<dbReference type="InterPro" id="IPR000926">
    <property type="entry name" value="RibA"/>
</dbReference>
<dbReference type="RefSeq" id="WP_120147858.1">
    <property type="nucleotide sequence ID" value="NZ_QZVT01000002.1"/>
</dbReference>
<dbReference type="FunFam" id="3.40.50.10990:FF:000001">
    <property type="entry name" value="Riboflavin biosynthesis protein RibBA"/>
    <property type="match status" value="1"/>
</dbReference>
<feature type="binding site" evidence="11">
    <location>
        <begin position="114"/>
        <end position="116"/>
    </location>
    <ligand>
        <name>GTP</name>
        <dbReference type="ChEBI" id="CHEBI:37565"/>
    </ligand>
</feature>
<feature type="binding site" evidence="11">
    <location>
        <position position="75"/>
    </location>
    <ligand>
        <name>Zn(2+)</name>
        <dbReference type="ChEBI" id="CHEBI:29105"/>
        <note>catalytic</note>
    </ligand>
</feature>
<comment type="cofactor">
    <cofactor evidence="11">
        <name>Zn(2+)</name>
        <dbReference type="ChEBI" id="CHEBI:29105"/>
    </cofactor>
    <text evidence="11">Binds 1 zinc ion per subunit.</text>
</comment>
<dbReference type="GO" id="GO:0005525">
    <property type="term" value="F:GTP binding"/>
    <property type="evidence" value="ECO:0007669"/>
    <property type="project" value="UniProtKB-KW"/>
</dbReference>
<organism evidence="14 15">
    <name type="scientific">Arthrobacter cheniae</name>
    <dbReference type="NCBI Taxonomy" id="1258888"/>
    <lineage>
        <taxon>Bacteria</taxon>
        <taxon>Bacillati</taxon>
        <taxon>Actinomycetota</taxon>
        <taxon>Actinomycetes</taxon>
        <taxon>Micrococcales</taxon>
        <taxon>Micrococcaceae</taxon>
        <taxon>Arthrobacter</taxon>
    </lineage>
</organism>
<comment type="similarity">
    <text evidence="2">In the N-terminal section; belongs to the DHBP synthase family.</text>
</comment>
<keyword evidence="7 11" id="KW-0862">Zinc</keyword>
<evidence type="ECO:0000256" key="10">
    <source>
        <dbReference type="ARBA" id="ARBA00049295"/>
    </source>
</evidence>
<evidence type="ECO:0000256" key="7">
    <source>
        <dbReference type="ARBA" id="ARBA00022833"/>
    </source>
</evidence>
<evidence type="ECO:0000256" key="11">
    <source>
        <dbReference type="HAMAP-Rule" id="MF_00179"/>
    </source>
</evidence>
<gene>
    <name evidence="11 14" type="primary">ribA</name>
    <name evidence="14" type="ORF">D6T63_04695</name>
</gene>
<evidence type="ECO:0000256" key="9">
    <source>
        <dbReference type="ARBA" id="ARBA00043932"/>
    </source>
</evidence>
<dbReference type="Pfam" id="PF01872">
    <property type="entry name" value="RibD_C"/>
    <property type="match status" value="1"/>
</dbReference>
<feature type="binding site" evidence="11">
    <location>
        <position position="136"/>
    </location>
    <ligand>
        <name>GTP</name>
        <dbReference type="ChEBI" id="CHEBI:37565"/>
    </ligand>
</feature>
<evidence type="ECO:0000256" key="8">
    <source>
        <dbReference type="ARBA" id="ARBA00023134"/>
    </source>
</evidence>
<keyword evidence="4 11" id="KW-0479">Metal-binding</keyword>
<feature type="binding site" evidence="11">
    <location>
        <position position="86"/>
    </location>
    <ligand>
        <name>Zn(2+)</name>
        <dbReference type="ChEBI" id="CHEBI:29105"/>
        <note>catalytic</note>
    </ligand>
</feature>
<evidence type="ECO:0000256" key="1">
    <source>
        <dbReference type="ARBA" id="ARBA00004853"/>
    </source>
</evidence>
<dbReference type="SUPFAM" id="SSF53597">
    <property type="entry name" value="Dihydrofolate reductase-like"/>
    <property type="match status" value="1"/>
</dbReference>
<dbReference type="Gene3D" id="3.40.50.10990">
    <property type="entry name" value="GTP cyclohydrolase II"/>
    <property type="match status" value="1"/>
</dbReference>
<comment type="function">
    <text evidence="9 11">Catalyzes the conversion of GTP to 2,5-diamino-6-ribosylamino-4(3H)-pyrimidinone 5'-phosphate (DARP), formate and pyrophosphate.</text>
</comment>
<dbReference type="PANTHER" id="PTHR21327:SF18">
    <property type="entry name" value="3,4-DIHYDROXY-2-BUTANONE 4-PHOSPHATE SYNTHASE"/>
    <property type="match status" value="1"/>
</dbReference>
<feature type="domain" description="Bacterial bifunctional deaminase-reductase C-terminal" evidence="13">
    <location>
        <begin position="259"/>
        <end position="438"/>
    </location>
</feature>
<dbReference type="NCBIfam" id="NF001591">
    <property type="entry name" value="PRK00393.1"/>
    <property type="match status" value="1"/>
</dbReference>
<keyword evidence="15" id="KW-1185">Reference proteome</keyword>
<accession>A0A3A5ME05</accession>
<comment type="similarity">
    <text evidence="11">Belongs to the GTP cyclohydrolase II family.</text>
</comment>
<dbReference type="GO" id="GO:0008703">
    <property type="term" value="F:5-amino-6-(5-phosphoribosylamino)uracil reductase activity"/>
    <property type="evidence" value="ECO:0007669"/>
    <property type="project" value="InterPro"/>
</dbReference>
<keyword evidence="3 11" id="KW-0686">Riboflavin biosynthesis</keyword>
<dbReference type="InterPro" id="IPR032677">
    <property type="entry name" value="GTP_cyclohydro_II"/>
</dbReference>
<feature type="active site" description="Nucleophile" evidence="11">
    <location>
        <position position="150"/>
    </location>
</feature>
<evidence type="ECO:0000256" key="2">
    <source>
        <dbReference type="ARBA" id="ARBA00005520"/>
    </source>
</evidence>